<gene>
    <name evidence="14" type="ORF">OLC1_LOCUS6324</name>
</gene>
<evidence type="ECO:0000259" key="12">
    <source>
        <dbReference type="Pfam" id="PF05770"/>
    </source>
</evidence>
<dbReference type="Gene3D" id="3.30.470.20">
    <property type="entry name" value="ATP-grasp fold, B domain"/>
    <property type="match status" value="1"/>
</dbReference>
<feature type="domain" description="Inositol-tetrakisphosphate 1-kinase N-terminal" evidence="13">
    <location>
        <begin position="12"/>
        <end position="90"/>
    </location>
</feature>
<dbReference type="Pfam" id="PF17927">
    <property type="entry name" value="Ins134_P3_kin_N"/>
    <property type="match status" value="1"/>
</dbReference>
<evidence type="ECO:0000256" key="4">
    <source>
        <dbReference type="ARBA" id="ARBA00022723"/>
    </source>
</evidence>
<evidence type="ECO:0000256" key="2">
    <source>
        <dbReference type="ARBA" id="ARBA00011245"/>
    </source>
</evidence>
<dbReference type="PIRSF" id="PIRSF038186">
    <property type="entry name" value="ITPK"/>
    <property type="match status" value="1"/>
</dbReference>
<feature type="binding site" evidence="11">
    <location>
        <position position="300"/>
    </location>
    <ligand>
        <name>Mg(2+)</name>
        <dbReference type="ChEBI" id="CHEBI:18420"/>
        <label>2</label>
    </ligand>
</feature>
<dbReference type="GO" id="GO:0032957">
    <property type="term" value="P:inositol trisphosphate metabolic process"/>
    <property type="evidence" value="ECO:0007669"/>
    <property type="project" value="InterPro"/>
</dbReference>
<feature type="binding site" evidence="10">
    <location>
        <position position="215"/>
    </location>
    <ligand>
        <name>ATP</name>
        <dbReference type="ChEBI" id="CHEBI:30616"/>
    </ligand>
</feature>
<dbReference type="InterPro" id="IPR040464">
    <property type="entry name" value="InsP(3)kin_ATP-grasp"/>
</dbReference>
<keyword evidence="8 9" id="KW-0460">Magnesium</keyword>
<feature type="binding site" evidence="10">
    <location>
        <position position="96"/>
    </location>
    <ligand>
        <name>ATP</name>
        <dbReference type="ChEBI" id="CHEBI:30616"/>
    </ligand>
</feature>
<comment type="subunit">
    <text evidence="2 9">Monomer.</text>
</comment>
<evidence type="ECO:0000256" key="1">
    <source>
        <dbReference type="ARBA" id="ARBA00009601"/>
    </source>
</evidence>
<dbReference type="InterPro" id="IPR041429">
    <property type="entry name" value="ITPK1_N"/>
</dbReference>
<keyword evidence="15" id="KW-1185">Reference proteome</keyword>
<evidence type="ECO:0000256" key="8">
    <source>
        <dbReference type="ARBA" id="ARBA00022842"/>
    </source>
</evidence>
<feature type="binding site" evidence="11">
    <location>
        <position position="302"/>
    </location>
    <ligand>
        <name>Mg(2+)</name>
        <dbReference type="ChEBI" id="CHEBI:18420"/>
        <label>2</label>
    </ligand>
</feature>
<accession>A0AAV1CI25</accession>
<comment type="function">
    <text evidence="9">Kinase that can phosphorylate various inositol polyphosphate such as Ins(3,4,5,6)P4 or Ins(1,3,4)P3.</text>
</comment>
<dbReference type="FunFam" id="3.30.470.20:FF:000056">
    <property type="entry name" value="Inositol-tetrakisphosphate 1-kinase"/>
    <property type="match status" value="1"/>
</dbReference>
<dbReference type="GO" id="GO:0005737">
    <property type="term" value="C:cytoplasm"/>
    <property type="evidence" value="ECO:0007669"/>
    <property type="project" value="TreeGrafter"/>
</dbReference>
<name>A0AAV1CI25_OLDCO</name>
<organism evidence="14 15">
    <name type="scientific">Oldenlandia corymbosa var. corymbosa</name>
    <dbReference type="NCBI Taxonomy" id="529605"/>
    <lineage>
        <taxon>Eukaryota</taxon>
        <taxon>Viridiplantae</taxon>
        <taxon>Streptophyta</taxon>
        <taxon>Embryophyta</taxon>
        <taxon>Tracheophyta</taxon>
        <taxon>Spermatophyta</taxon>
        <taxon>Magnoliopsida</taxon>
        <taxon>eudicotyledons</taxon>
        <taxon>Gunneridae</taxon>
        <taxon>Pentapetalae</taxon>
        <taxon>asterids</taxon>
        <taxon>lamiids</taxon>
        <taxon>Gentianales</taxon>
        <taxon>Rubiaceae</taxon>
        <taxon>Rubioideae</taxon>
        <taxon>Spermacoceae</taxon>
        <taxon>Hedyotis-Oldenlandia complex</taxon>
        <taxon>Oldenlandia</taxon>
    </lineage>
</organism>
<feature type="binding site" evidence="10">
    <location>
        <position position="306"/>
    </location>
    <ligand>
        <name>1D-myo-inositol 1,3,4-trisphosphate</name>
        <dbReference type="ChEBI" id="CHEBI:58414"/>
    </ligand>
</feature>
<evidence type="ECO:0000313" key="15">
    <source>
        <dbReference type="Proteomes" id="UP001161247"/>
    </source>
</evidence>
<dbReference type="GO" id="GO:0052725">
    <property type="term" value="F:inositol-1,3,4-trisphosphate 6-kinase activity"/>
    <property type="evidence" value="ECO:0007669"/>
    <property type="project" value="InterPro"/>
</dbReference>
<evidence type="ECO:0000256" key="10">
    <source>
        <dbReference type="PIRSR" id="PIRSR038186-1"/>
    </source>
</evidence>
<feature type="binding site" evidence="11">
    <location>
        <position position="300"/>
    </location>
    <ligand>
        <name>Mg(2+)</name>
        <dbReference type="ChEBI" id="CHEBI:18420"/>
        <label>1</label>
    </ligand>
</feature>
<feature type="binding site" evidence="10">
    <location>
        <position position="157"/>
    </location>
    <ligand>
        <name>ATP</name>
        <dbReference type="ChEBI" id="CHEBI:30616"/>
    </ligand>
</feature>
<evidence type="ECO:0000256" key="5">
    <source>
        <dbReference type="ARBA" id="ARBA00022741"/>
    </source>
</evidence>
<dbReference type="Pfam" id="PF05770">
    <property type="entry name" value="Ins134_P3_kin"/>
    <property type="match status" value="1"/>
</dbReference>
<feature type="binding site" evidence="11">
    <location>
        <position position="285"/>
    </location>
    <ligand>
        <name>Mg(2+)</name>
        <dbReference type="ChEBI" id="CHEBI:18420"/>
        <label>1</label>
    </ligand>
</feature>
<evidence type="ECO:0000313" key="14">
    <source>
        <dbReference type="EMBL" id="CAI9095321.1"/>
    </source>
</evidence>
<dbReference type="Proteomes" id="UP001161247">
    <property type="component" value="Chromosome 2"/>
</dbReference>
<dbReference type="PANTHER" id="PTHR14217:SF24">
    <property type="entry name" value="INOSITOL-TETRAKISPHOSPHATE 1-KINASE 1"/>
    <property type="match status" value="1"/>
</dbReference>
<feature type="binding site" evidence="10">
    <location>
        <position position="200"/>
    </location>
    <ligand>
        <name>1D-myo-inositol 1,3,4-trisphosphate</name>
        <dbReference type="ChEBI" id="CHEBI:58414"/>
    </ligand>
</feature>
<proteinExistence type="inferred from homology"/>
<dbReference type="GO" id="GO:0005524">
    <property type="term" value="F:ATP binding"/>
    <property type="evidence" value="ECO:0007669"/>
    <property type="project" value="UniProtKB-KW"/>
</dbReference>
<dbReference type="EMBL" id="OX459119">
    <property type="protein sequence ID" value="CAI9095321.1"/>
    <property type="molecule type" value="Genomic_DNA"/>
</dbReference>
<dbReference type="GO" id="GO:0000287">
    <property type="term" value="F:magnesium ion binding"/>
    <property type="evidence" value="ECO:0007669"/>
    <property type="project" value="InterPro"/>
</dbReference>
<keyword evidence="3 9" id="KW-0808">Transferase</keyword>
<evidence type="ECO:0000256" key="9">
    <source>
        <dbReference type="PIRNR" id="PIRNR038186"/>
    </source>
</evidence>
<protein>
    <recommendedName>
        <fullName evidence="9">Inositol-tetrakisphosphate 1-kinase</fullName>
        <ecNumber evidence="9">2.7.1.134</ecNumber>
    </recommendedName>
</protein>
<evidence type="ECO:0000256" key="3">
    <source>
        <dbReference type="ARBA" id="ARBA00022679"/>
    </source>
</evidence>
<dbReference type="GO" id="GO:0047325">
    <property type="term" value="F:inositol-3,4,5,6-tetrakisphosphate 1-kinase activity"/>
    <property type="evidence" value="ECO:0007669"/>
    <property type="project" value="UniProtKB-EC"/>
</dbReference>
<evidence type="ECO:0000256" key="11">
    <source>
        <dbReference type="PIRSR" id="PIRSR038186-2"/>
    </source>
</evidence>
<dbReference type="PANTHER" id="PTHR14217">
    <property type="entry name" value="INOSITOL-TETRAKISPHOSPHATE 1-KINASE"/>
    <property type="match status" value="1"/>
</dbReference>
<dbReference type="InterPro" id="IPR008656">
    <property type="entry name" value="Inositol_tetrakis-P_1-kinase"/>
</dbReference>
<comment type="catalytic activity">
    <reaction evidence="9">
        <text>1D-myo-inositol 3,4,5,6-tetrakisphosphate + ATP = 1D-myo-inositol 1,3,4,5,6-pentakisphosphate + ADP + H(+)</text>
        <dbReference type="Rhea" id="RHEA:12452"/>
        <dbReference type="ChEBI" id="CHEBI:15378"/>
        <dbReference type="ChEBI" id="CHEBI:30616"/>
        <dbReference type="ChEBI" id="CHEBI:57539"/>
        <dbReference type="ChEBI" id="CHEBI:57733"/>
        <dbReference type="ChEBI" id="CHEBI:456216"/>
        <dbReference type="EC" id="2.7.1.134"/>
    </reaction>
</comment>
<keyword evidence="5 9" id="KW-0547">Nucleotide-binding</keyword>
<feature type="binding site" evidence="10">
    <location>
        <position position="168"/>
    </location>
    <ligand>
        <name>1D-myo-inositol 1,3,4-trisphosphate</name>
        <dbReference type="ChEBI" id="CHEBI:58414"/>
    </ligand>
</feature>
<evidence type="ECO:0000259" key="13">
    <source>
        <dbReference type="Pfam" id="PF17927"/>
    </source>
</evidence>
<dbReference type="SUPFAM" id="SSF56059">
    <property type="entry name" value="Glutathione synthetase ATP-binding domain-like"/>
    <property type="match status" value="1"/>
</dbReference>
<keyword evidence="6 9" id="KW-0418">Kinase</keyword>
<feature type="binding site" evidence="10">
    <location>
        <position position="20"/>
    </location>
    <ligand>
        <name>1D-myo-inositol 1,3,4-trisphosphate</name>
        <dbReference type="ChEBI" id="CHEBI:58414"/>
    </ligand>
</feature>
<evidence type="ECO:0000256" key="7">
    <source>
        <dbReference type="ARBA" id="ARBA00022840"/>
    </source>
</evidence>
<comment type="similarity">
    <text evidence="1 9">Belongs to the ITPK1 family.</text>
</comment>
<dbReference type="EC" id="2.7.1.134" evidence="9"/>
<feature type="binding site" evidence="10">
    <location>
        <position position="302"/>
    </location>
    <ligand>
        <name>1D-myo-inositol 1,3,4-trisphosphate</name>
        <dbReference type="ChEBI" id="CHEBI:58414"/>
    </ligand>
</feature>
<comment type="cofactor">
    <cofactor evidence="9 11">
        <name>Mg(2+)</name>
        <dbReference type="ChEBI" id="CHEBI:18420"/>
    </cofactor>
    <text evidence="9 11">Binds 2 magnesium ions per subunit.</text>
</comment>
<feature type="domain" description="Inositol 1,3,4-trisphosphate 5/6-kinase ATP-grasp" evidence="12">
    <location>
        <begin position="124"/>
        <end position="323"/>
    </location>
</feature>
<keyword evidence="4 9" id="KW-0479">Metal-binding</keyword>
<sequence>MAEAVEGKRFTVGYALAPKKQSSFIQDSLLKIAAEKGIDLIKIDLEKELVDQGPFDCVLHKLYSDEWKQQLSDFSDKNPSALIVDPPEAIERLHNRISMLEVVTELTVCHDGGDDGSELAATESFFGIPKQTVIHDSVSVSEVDLRNLGLKFPIIAKPLVADGSAKSHKMLLVYNSDGLSKLKPPIVLQEFVNHGGVIFKVYVVGEHVKCVKRKSLPDVNEENLGSLEGSLSFCQVSNLNAQARNDDKYYKVTQLENAELPPMSLVTEIATGLRKVTKLHLFNFDLIRDTNVGNRYLVIDINYFPGYAKMPNYESVIADFFWDVLSKREQAVDPSVVDDCENELKGLLVGNIGFGEAEGDLHVSPLEREEKEPSFQV</sequence>
<dbReference type="AlphaFoldDB" id="A0AAV1CI25"/>
<feature type="binding site" evidence="10">
    <location>
        <begin position="189"/>
        <end position="200"/>
    </location>
    <ligand>
        <name>ATP</name>
        <dbReference type="ChEBI" id="CHEBI:30616"/>
    </ligand>
</feature>
<feature type="binding site" evidence="10">
    <location>
        <position position="61"/>
    </location>
    <ligand>
        <name>1D-myo-inositol 1,3,4-trisphosphate</name>
        <dbReference type="ChEBI" id="CHEBI:58414"/>
    </ligand>
</feature>
<reference evidence="14" key="1">
    <citation type="submission" date="2023-03" db="EMBL/GenBank/DDBJ databases">
        <authorList>
            <person name="Julca I."/>
        </authorList>
    </citation>
    <scope>NUCLEOTIDE SEQUENCE</scope>
</reference>
<dbReference type="GO" id="GO:0052726">
    <property type="term" value="F:inositol-1,3,4-trisphosphate 5-kinase activity"/>
    <property type="evidence" value="ECO:0007669"/>
    <property type="project" value="InterPro"/>
</dbReference>
<keyword evidence="7 9" id="KW-0067">ATP-binding</keyword>
<evidence type="ECO:0000256" key="6">
    <source>
        <dbReference type="ARBA" id="ARBA00022777"/>
    </source>
</evidence>